<keyword evidence="3" id="KW-1185">Reference proteome</keyword>
<sequence length="88" mass="10356">MERGLHALPSLRRREKPSISSELRRQPYSHAEESELWRTKLGDLIDLVSGERNSVGRSELVVEDRASSEEEERNRQREERERGGVWKK</sequence>
<accession>A0AA88AEC3</accession>
<comment type="caution">
    <text evidence="2">The sequence shown here is derived from an EMBL/GenBank/DDBJ whole genome shotgun (WGS) entry which is preliminary data.</text>
</comment>
<gene>
    <name evidence="2" type="ORF">TIFTF001_020724</name>
</gene>
<dbReference type="AlphaFoldDB" id="A0AA88AEC3"/>
<evidence type="ECO:0000256" key="1">
    <source>
        <dbReference type="SAM" id="MobiDB-lite"/>
    </source>
</evidence>
<feature type="compositionally biased region" description="Basic and acidic residues" evidence="1">
    <location>
        <begin position="60"/>
        <end position="88"/>
    </location>
</feature>
<feature type="region of interest" description="Disordered" evidence="1">
    <location>
        <begin position="1"/>
        <end position="34"/>
    </location>
</feature>
<feature type="compositionally biased region" description="Basic and acidic residues" evidence="1">
    <location>
        <begin position="22"/>
        <end position="34"/>
    </location>
</feature>
<feature type="region of interest" description="Disordered" evidence="1">
    <location>
        <begin position="59"/>
        <end position="88"/>
    </location>
</feature>
<proteinExistence type="predicted"/>
<dbReference type="Proteomes" id="UP001187192">
    <property type="component" value="Unassembled WGS sequence"/>
</dbReference>
<reference evidence="2" key="1">
    <citation type="submission" date="2023-07" db="EMBL/GenBank/DDBJ databases">
        <title>draft genome sequence of fig (Ficus carica).</title>
        <authorList>
            <person name="Takahashi T."/>
            <person name="Nishimura K."/>
        </authorList>
    </citation>
    <scope>NUCLEOTIDE SEQUENCE</scope>
</reference>
<evidence type="ECO:0000313" key="2">
    <source>
        <dbReference type="EMBL" id="GMN51572.1"/>
    </source>
</evidence>
<protein>
    <submittedName>
        <fullName evidence="2">Uncharacterized protein</fullName>
    </submittedName>
</protein>
<organism evidence="2 3">
    <name type="scientific">Ficus carica</name>
    <name type="common">Common fig</name>
    <dbReference type="NCBI Taxonomy" id="3494"/>
    <lineage>
        <taxon>Eukaryota</taxon>
        <taxon>Viridiplantae</taxon>
        <taxon>Streptophyta</taxon>
        <taxon>Embryophyta</taxon>
        <taxon>Tracheophyta</taxon>
        <taxon>Spermatophyta</taxon>
        <taxon>Magnoliopsida</taxon>
        <taxon>eudicotyledons</taxon>
        <taxon>Gunneridae</taxon>
        <taxon>Pentapetalae</taxon>
        <taxon>rosids</taxon>
        <taxon>fabids</taxon>
        <taxon>Rosales</taxon>
        <taxon>Moraceae</taxon>
        <taxon>Ficeae</taxon>
        <taxon>Ficus</taxon>
    </lineage>
</organism>
<name>A0AA88AEC3_FICCA</name>
<dbReference type="EMBL" id="BTGU01000038">
    <property type="protein sequence ID" value="GMN51572.1"/>
    <property type="molecule type" value="Genomic_DNA"/>
</dbReference>
<evidence type="ECO:0000313" key="3">
    <source>
        <dbReference type="Proteomes" id="UP001187192"/>
    </source>
</evidence>